<feature type="transmembrane region" description="Helical" evidence="8">
    <location>
        <begin position="81"/>
        <end position="100"/>
    </location>
</feature>
<dbReference type="Gene3D" id="1.20.1250.20">
    <property type="entry name" value="MFS general substrate transporter like domains"/>
    <property type="match status" value="1"/>
</dbReference>
<feature type="compositionally biased region" description="Basic and acidic residues" evidence="7">
    <location>
        <begin position="15"/>
        <end position="26"/>
    </location>
</feature>
<evidence type="ECO:0000256" key="5">
    <source>
        <dbReference type="ARBA" id="ARBA00022989"/>
    </source>
</evidence>
<keyword evidence="6 8" id="KW-0472">Membrane</keyword>
<evidence type="ECO:0000313" key="9">
    <source>
        <dbReference type="EMBL" id="THG34497.1"/>
    </source>
</evidence>
<reference evidence="9 10" key="1">
    <citation type="submission" date="2019-04" db="EMBL/GenBank/DDBJ databases">
        <authorList>
            <person name="Jiang L."/>
        </authorList>
    </citation>
    <scope>NUCLEOTIDE SEQUENCE [LARGE SCALE GENOMIC DNA]</scope>
    <source>
        <strain evidence="9 10">YIM 131861</strain>
    </source>
</reference>
<keyword evidence="10" id="KW-1185">Reference proteome</keyword>
<comment type="subcellular location">
    <subcellularLocation>
        <location evidence="1">Cell membrane</location>
        <topology evidence="1">Multi-pass membrane protein</topology>
    </subcellularLocation>
</comment>
<gene>
    <name evidence="9" type="ORF">E6C70_09570</name>
</gene>
<feature type="region of interest" description="Disordered" evidence="7">
    <location>
        <begin position="1"/>
        <end position="34"/>
    </location>
</feature>
<evidence type="ECO:0000256" key="3">
    <source>
        <dbReference type="ARBA" id="ARBA00022475"/>
    </source>
</evidence>
<evidence type="ECO:0000256" key="6">
    <source>
        <dbReference type="ARBA" id="ARBA00023136"/>
    </source>
</evidence>
<evidence type="ECO:0000256" key="1">
    <source>
        <dbReference type="ARBA" id="ARBA00004651"/>
    </source>
</evidence>
<dbReference type="AlphaFoldDB" id="A0A4V3WU76"/>
<dbReference type="EMBL" id="SSSN01000005">
    <property type="protein sequence ID" value="THG34497.1"/>
    <property type="molecule type" value="Genomic_DNA"/>
</dbReference>
<dbReference type="GO" id="GO:0005886">
    <property type="term" value="C:plasma membrane"/>
    <property type="evidence" value="ECO:0007669"/>
    <property type="project" value="UniProtKB-SubCell"/>
</dbReference>
<evidence type="ECO:0000256" key="4">
    <source>
        <dbReference type="ARBA" id="ARBA00022692"/>
    </source>
</evidence>
<organism evidence="9 10">
    <name type="scientific">Orlajensenia flava</name>
    <dbReference type="NCBI Taxonomy" id="2565934"/>
    <lineage>
        <taxon>Bacteria</taxon>
        <taxon>Bacillati</taxon>
        <taxon>Actinomycetota</taxon>
        <taxon>Actinomycetes</taxon>
        <taxon>Micrococcales</taxon>
        <taxon>Microbacteriaceae</taxon>
        <taxon>Orlajensenia</taxon>
    </lineage>
</organism>
<keyword evidence="5 8" id="KW-1133">Transmembrane helix</keyword>
<dbReference type="InterPro" id="IPR011701">
    <property type="entry name" value="MFS"/>
</dbReference>
<dbReference type="InterPro" id="IPR036259">
    <property type="entry name" value="MFS_trans_sf"/>
</dbReference>
<evidence type="ECO:0000256" key="8">
    <source>
        <dbReference type="SAM" id="Phobius"/>
    </source>
</evidence>
<accession>A0A4V3WU76</accession>
<comment type="caution">
    <text evidence="9">The sequence shown here is derived from an EMBL/GenBank/DDBJ whole genome shotgun (WGS) entry which is preliminary data.</text>
</comment>
<protein>
    <submittedName>
        <fullName evidence="9">MFS transporter</fullName>
    </submittedName>
</protein>
<feature type="transmembrane region" description="Helical" evidence="8">
    <location>
        <begin position="224"/>
        <end position="245"/>
    </location>
</feature>
<feature type="transmembrane region" description="Helical" evidence="8">
    <location>
        <begin position="200"/>
        <end position="218"/>
    </location>
</feature>
<feature type="transmembrane region" description="Helical" evidence="8">
    <location>
        <begin position="442"/>
        <end position="464"/>
    </location>
</feature>
<keyword evidence="4 8" id="KW-0812">Transmembrane</keyword>
<dbReference type="PANTHER" id="PTHR23517">
    <property type="entry name" value="RESISTANCE PROTEIN MDTM, PUTATIVE-RELATED-RELATED"/>
    <property type="match status" value="1"/>
</dbReference>
<dbReference type="SUPFAM" id="SSF103473">
    <property type="entry name" value="MFS general substrate transporter"/>
    <property type="match status" value="1"/>
</dbReference>
<feature type="transmembrane region" description="Helical" evidence="8">
    <location>
        <begin position="281"/>
        <end position="306"/>
    </location>
</feature>
<dbReference type="PANTHER" id="PTHR23517:SF2">
    <property type="entry name" value="MULTIDRUG RESISTANCE PROTEIN MDTH"/>
    <property type="match status" value="1"/>
</dbReference>
<feature type="transmembrane region" description="Helical" evidence="8">
    <location>
        <begin position="312"/>
        <end position="333"/>
    </location>
</feature>
<feature type="transmembrane region" description="Helical" evidence="8">
    <location>
        <begin position="106"/>
        <end position="124"/>
    </location>
</feature>
<keyword evidence="2" id="KW-0813">Transport</keyword>
<evidence type="ECO:0000256" key="2">
    <source>
        <dbReference type="ARBA" id="ARBA00022448"/>
    </source>
</evidence>
<feature type="compositionally biased region" description="Polar residues" evidence="7">
    <location>
        <begin position="1"/>
        <end position="12"/>
    </location>
</feature>
<dbReference type="Pfam" id="PF07690">
    <property type="entry name" value="MFS_1"/>
    <property type="match status" value="1"/>
</dbReference>
<feature type="transmembrane region" description="Helical" evidence="8">
    <location>
        <begin position="345"/>
        <end position="364"/>
    </location>
</feature>
<dbReference type="OrthoDB" id="3865324at2"/>
<evidence type="ECO:0000256" key="7">
    <source>
        <dbReference type="SAM" id="MobiDB-lite"/>
    </source>
</evidence>
<feature type="transmembrane region" description="Helical" evidence="8">
    <location>
        <begin position="370"/>
        <end position="391"/>
    </location>
</feature>
<keyword evidence="3" id="KW-1003">Cell membrane</keyword>
<name>A0A4V3WU76_9MICO</name>
<sequence length="470" mass="48200">MKHHATSISRSATAADDRRVSDRNPDTDAVPVVEPAVDGARQLEGSAATEPTAQGLRARLAASVADPVLRILVISTAIGRIGRGVFLTITVLYFTLIVGLSPVQVAIVLTVASAVGVASSAIGGQLADRVSARRQLVVCMALQGVGLIAYVFATSFPAALVIGALVGGVDAASNATRMAIIARAFEGPARVNARAILRTITNVSIAAGSAIGGIALVIGTPEAYRGVMIGAGIVFLSSVFVAARLPRRVDAPPREPFVATETRPTASVARRAHSPWRDPRFLAITALSAIFGMQFALFEVGVPIWIAHDTVAPTAVVSALLILNTIVVVIFQVPLSRGTHDVRRAGTVTAWAGMLMVAACGLYFAASVPIAWVGTALLVVAALAHAFAEVFSQAGGWGLSFELADPAAPGAYQGLFAMGYNVGSMVAPLAITAALAWGVGGWAAMAAVFLASALGTTAIAWRAAAQSVAV</sequence>
<dbReference type="InterPro" id="IPR050171">
    <property type="entry name" value="MFS_Transporters"/>
</dbReference>
<evidence type="ECO:0000313" key="10">
    <source>
        <dbReference type="Proteomes" id="UP000307380"/>
    </source>
</evidence>
<dbReference type="Proteomes" id="UP000307380">
    <property type="component" value="Unassembled WGS sequence"/>
</dbReference>
<proteinExistence type="predicted"/>
<dbReference type="GO" id="GO:0022857">
    <property type="term" value="F:transmembrane transporter activity"/>
    <property type="evidence" value="ECO:0007669"/>
    <property type="project" value="InterPro"/>
</dbReference>
<feature type="transmembrane region" description="Helical" evidence="8">
    <location>
        <begin position="412"/>
        <end position="436"/>
    </location>
</feature>